<dbReference type="NCBIfam" id="NF041518">
    <property type="entry name" value="choice_anch_Q"/>
    <property type="match status" value="2"/>
</dbReference>
<proteinExistence type="predicted"/>
<evidence type="ECO:0000313" key="3">
    <source>
        <dbReference type="EMBL" id="MDI9859507.1"/>
    </source>
</evidence>
<organism evidence="3 4">
    <name type="scientific">Flectobacillus roseus</name>
    <dbReference type="NCBI Taxonomy" id="502259"/>
    <lineage>
        <taxon>Bacteria</taxon>
        <taxon>Pseudomonadati</taxon>
        <taxon>Bacteroidota</taxon>
        <taxon>Cytophagia</taxon>
        <taxon>Cytophagales</taxon>
        <taxon>Flectobacillaceae</taxon>
        <taxon>Flectobacillus</taxon>
    </lineage>
</organism>
<name>A0ABT6Y7F7_9BACT</name>
<feature type="domain" description="Right handed beta helix" evidence="2">
    <location>
        <begin position="127"/>
        <end position="303"/>
    </location>
</feature>
<protein>
    <submittedName>
        <fullName evidence="3">Right-handed parallel beta-helix repeat-containing protein</fullName>
    </submittedName>
</protein>
<reference evidence="3 4" key="1">
    <citation type="submission" date="2023-05" db="EMBL/GenBank/DDBJ databases">
        <title>Novel species of genus Flectobacillus isolated from stream in China.</title>
        <authorList>
            <person name="Lu H."/>
        </authorList>
    </citation>
    <scope>NUCLEOTIDE SEQUENCE [LARGE SCALE GENOMIC DNA]</scope>
    <source>
        <strain evidence="3 4">KCTC 42575</strain>
    </source>
</reference>
<dbReference type="SMART" id="SM00710">
    <property type="entry name" value="PbH1"/>
    <property type="match status" value="12"/>
</dbReference>
<dbReference type="Gene3D" id="2.160.20.10">
    <property type="entry name" value="Single-stranded right-handed beta-helix, Pectin lyase-like"/>
    <property type="match status" value="2"/>
</dbReference>
<accession>A0ABT6Y7F7</accession>
<dbReference type="Pfam" id="PF13229">
    <property type="entry name" value="Beta_helix"/>
    <property type="match status" value="1"/>
</dbReference>
<dbReference type="SUPFAM" id="SSF51126">
    <property type="entry name" value="Pectin lyase-like"/>
    <property type="match status" value="2"/>
</dbReference>
<dbReference type="InterPro" id="IPR006626">
    <property type="entry name" value="PbH1"/>
</dbReference>
<evidence type="ECO:0000256" key="1">
    <source>
        <dbReference type="SAM" id="SignalP"/>
    </source>
</evidence>
<dbReference type="InterPro" id="IPR059226">
    <property type="entry name" value="Choice_anch_Q_dom"/>
</dbReference>
<dbReference type="Proteomes" id="UP001236507">
    <property type="component" value="Unassembled WGS sequence"/>
</dbReference>
<feature type="chain" id="PRO_5047492188" evidence="1">
    <location>
        <begin position="24"/>
        <end position="872"/>
    </location>
</feature>
<gene>
    <name evidence="3" type="ORF">QM524_09820</name>
</gene>
<dbReference type="RefSeq" id="WP_283344434.1">
    <property type="nucleotide sequence ID" value="NZ_JASHIF010000008.1"/>
</dbReference>
<keyword evidence="4" id="KW-1185">Reference proteome</keyword>
<feature type="signal peptide" evidence="1">
    <location>
        <begin position="1"/>
        <end position="23"/>
    </location>
</feature>
<comment type="caution">
    <text evidence="3">The sequence shown here is derived from an EMBL/GenBank/DDBJ whole genome shotgun (WGS) entry which is preliminary data.</text>
</comment>
<dbReference type="InterPro" id="IPR011050">
    <property type="entry name" value="Pectin_lyase_fold/virulence"/>
</dbReference>
<dbReference type="EMBL" id="JASHIF010000008">
    <property type="protein sequence ID" value="MDI9859507.1"/>
    <property type="molecule type" value="Genomic_DNA"/>
</dbReference>
<keyword evidence="1" id="KW-0732">Signal</keyword>
<dbReference type="InterPro" id="IPR012334">
    <property type="entry name" value="Pectin_lyas_fold"/>
</dbReference>
<sequence length="872" mass="93190">MKTLYIGLLVILCSWLSSLSVYAQSCGCNFTITKSGAYSPSNFNAQPGQTICVQAGTYTNLSFNSFQGSASQPILIKNCGGQVVIQNTTNAVAINFSKSKFIKLSGTGDASANYGFKVAGTGNNSRGVNIADKSSNIEVEKVEIQNVQGAGIVARTELACDSTTWRDYYTMNAIKIHDNYVHDVVGEGISVGEPSYGTPKTITCNGVSISKFTHLIVGLEIYNNIFERTGSRGIQYANSPDAQVHHNMIKNCGKVPSSSTLNNAVAINGGAGGNFYNNTILDAEGSAIVMFGFLGNQMIYNNLIVRPKGNAIFSDSRPGSIPDTYLRIAQNTIISPQAEALKLYSSIHNYEIVNNIMLNSGVGKFISPLSASVRINARKNYLNGVVDASFYENTAAENYRPLSQAPVINKGENLSAWGITTDITDQPRPNGGDFDIGCFESASAVATYVPSSCDYTVIQSGDYSALNLSAGPGNTVCIQAGTYTGLKFIGLNGSPSEPIIYRNLGGQVVFQNTTNNQNGINFDNCRYFKVTGTGDPNVYYGLKVAKTGSGGMGITVGGKSSDCEIERVEISNTGFAGIMAKTDPSCDSTTWKGNFTMYNVKIHDNYIHDVPGEGLYIGNSFAANGMTVTCNGTSKAMFPHDIYGLQIYNNQIERSGCEGIQYGCSVDALVHDNTMIDTGISPFDAYQANGIQIGGGSGGLCYNNKVVNARGTGIIMVGFLGNQSVFNNVIVNSGYNGIFADSRSCSIPNTYLRIANNSIIGSTSDAIKLYSLIHTHEVVNNLITNPATGKYIVKLGSPVIVNERNNFKTLDISQAQLNNPSNGNYYPIVGSPLVNTGENLLNWGISFDRDNNVRPYGSSHDIGAYELIPPGG</sequence>
<evidence type="ECO:0000259" key="2">
    <source>
        <dbReference type="Pfam" id="PF13229"/>
    </source>
</evidence>
<dbReference type="InterPro" id="IPR039448">
    <property type="entry name" value="Beta_helix"/>
</dbReference>
<evidence type="ECO:0000313" key="4">
    <source>
        <dbReference type="Proteomes" id="UP001236507"/>
    </source>
</evidence>